<dbReference type="AlphaFoldDB" id="A0A2A4CRR3"/>
<dbReference type="InterPro" id="IPR036249">
    <property type="entry name" value="Thioredoxin-like_sf"/>
</dbReference>
<evidence type="ECO:0000313" key="2">
    <source>
        <dbReference type="EMBL" id="PCD76839.1"/>
    </source>
</evidence>
<protein>
    <submittedName>
        <fullName evidence="2">Polyketide biosynthesis protein</fullName>
    </submittedName>
</protein>
<dbReference type="Pfam" id="PF01323">
    <property type="entry name" value="DSBA"/>
    <property type="match status" value="1"/>
</dbReference>
<dbReference type="CDD" id="cd03024">
    <property type="entry name" value="DsbA_FrnE"/>
    <property type="match status" value="1"/>
</dbReference>
<evidence type="ECO:0000313" key="3">
    <source>
        <dbReference type="Proteomes" id="UP000243507"/>
    </source>
</evidence>
<dbReference type="Gene3D" id="3.40.30.10">
    <property type="entry name" value="Glutaredoxin"/>
    <property type="match status" value="1"/>
</dbReference>
<sequence length="215" mass="23628">MTPLDIFIDPVCPFCYIGKIRLDRALAERPDHGFSLAWHPFQLNPTMPAGGMARADYLKAKFGQDGAVGMTAQVMEICAEDGIPIDMLGVGRQPNTLDAHRLIHWAGLEEVQTPVVSALMQAYWVEGRDIGERAELVEIAQSVGLDAVLIERLLASDADREEVLLRDTHARERGIKAVPTFILSNTHAIEGAQPTQLWLEVITELRGAAPSAPRQ</sequence>
<dbReference type="InterPro" id="IPR001853">
    <property type="entry name" value="DSBA-like_thioredoxin_dom"/>
</dbReference>
<dbReference type="GO" id="GO:0016491">
    <property type="term" value="F:oxidoreductase activity"/>
    <property type="evidence" value="ECO:0007669"/>
    <property type="project" value="InterPro"/>
</dbReference>
<feature type="domain" description="DSBA-like thioredoxin" evidence="1">
    <location>
        <begin position="4"/>
        <end position="197"/>
    </location>
</feature>
<dbReference type="PANTHER" id="PTHR13887:SF41">
    <property type="entry name" value="THIOREDOXIN SUPERFAMILY PROTEIN"/>
    <property type="match status" value="1"/>
</dbReference>
<dbReference type="PANTHER" id="PTHR13887">
    <property type="entry name" value="GLUTATHIONE S-TRANSFERASE KAPPA"/>
    <property type="match status" value="1"/>
</dbReference>
<evidence type="ECO:0000259" key="1">
    <source>
        <dbReference type="Pfam" id="PF01323"/>
    </source>
</evidence>
<dbReference type="Proteomes" id="UP000243507">
    <property type="component" value="Unassembled WGS sequence"/>
</dbReference>
<dbReference type="RefSeq" id="WP_096432561.1">
    <property type="nucleotide sequence ID" value="NZ_NTJD01000004.1"/>
</dbReference>
<dbReference type="EMBL" id="NTJD01000004">
    <property type="protein sequence ID" value="PCD76839.1"/>
    <property type="molecule type" value="Genomic_DNA"/>
</dbReference>
<dbReference type="SUPFAM" id="SSF52833">
    <property type="entry name" value="Thioredoxin-like"/>
    <property type="match status" value="1"/>
</dbReference>
<dbReference type="OrthoDB" id="9799122at2"/>
<keyword evidence="3" id="KW-1185">Reference proteome</keyword>
<accession>A0A2A4CRR3</accession>
<name>A0A2A4CRR3_9RHOB</name>
<organism evidence="2 3">
    <name type="scientific">Pseudothioclava arenosa</name>
    <dbReference type="NCBI Taxonomy" id="1795308"/>
    <lineage>
        <taxon>Bacteria</taxon>
        <taxon>Pseudomonadati</taxon>
        <taxon>Pseudomonadota</taxon>
        <taxon>Alphaproteobacteria</taxon>
        <taxon>Rhodobacterales</taxon>
        <taxon>Paracoccaceae</taxon>
        <taxon>Pseudothioclava</taxon>
    </lineage>
</organism>
<comment type="caution">
    <text evidence="2">The sequence shown here is derived from an EMBL/GenBank/DDBJ whole genome shotgun (WGS) entry which is preliminary data.</text>
</comment>
<proteinExistence type="predicted"/>
<gene>
    <name evidence="2" type="ORF">CLN94_07015</name>
</gene>
<reference evidence="2 3" key="1">
    <citation type="submission" date="2017-09" db="EMBL/GenBank/DDBJ databases">
        <title>A multilocus sequence analysis scheme for characterization of bacteria in the genus Thioclava.</title>
        <authorList>
            <person name="Liu Y."/>
            <person name="Shao Z."/>
        </authorList>
    </citation>
    <scope>NUCLEOTIDE SEQUENCE [LARGE SCALE GENOMIC DNA]</scope>
    <source>
        <strain evidence="2 3">CAU 1312</strain>
    </source>
</reference>